<accession>A0A226EI07</accession>
<keyword evidence="1" id="KW-0560">Oxidoreductase</keyword>
<evidence type="ECO:0000256" key="1">
    <source>
        <dbReference type="ARBA" id="ARBA00023033"/>
    </source>
</evidence>
<dbReference type="SUPFAM" id="SSF48264">
    <property type="entry name" value="Cytochrome P450"/>
    <property type="match status" value="1"/>
</dbReference>
<keyword evidence="1" id="KW-0503">Monooxygenase</keyword>
<dbReference type="InterPro" id="IPR036396">
    <property type="entry name" value="Cyt_P450_sf"/>
</dbReference>
<dbReference type="EMBL" id="LNIX01000004">
    <property type="protein sequence ID" value="OXA56381.1"/>
    <property type="molecule type" value="Genomic_DNA"/>
</dbReference>
<proteinExistence type="predicted"/>
<dbReference type="AlphaFoldDB" id="A0A226EI07"/>
<organism evidence="2 3">
    <name type="scientific">Folsomia candida</name>
    <name type="common">Springtail</name>
    <dbReference type="NCBI Taxonomy" id="158441"/>
    <lineage>
        <taxon>Eukaryota</taxon>
        <taxon>Metazoa</taxon>
        <taxon>Ecdysozoa</taxon>
        <taxon>Arthropoda</taxon>
        <taxon>Hexapoda</taxon>
        <taxon>Collembola</taxon>
        <taxon>Entomobryomorpha</taxon>
        <taxon>Isotomoidea</taxon>
        <taxon>Isotomidae</taxon>
        <taxon>Proisotominae</taxon>
        <taxon>Folsomia</taxon>
    </lineage>
</organism>
<name>A0A226EI07_FOLCA</name>
<evidence type="ECO:0000313" key="2">
    <source>
        <dbReference type="EMBL" id="OXA56381.1"/>
    </source>
</evidence>
<keyword evidence="3" id="KW-1185">Reference proteome</keyword>
<dbReference type="GO" id="GO:0005506">
    <property type="term" value="F:iron ion binding"/>
    <property type="evidence" value="ECO:0007669"/>
    <property type="project" value="InterPro"/>
</dbReference>
<dbReference type="OrthoDB" id="2789670at2759"/>
<dbReference type="GO" id="GO:0020037">
    <property type="term" value="F:heme binding"/>
    <property type="evidence" value="ECO:0007669"/>
    <property type="project" value="InterPro"/>
</dbReference>
<dbReference type="Gene3D" id="1.10.630.10">
    <property type="entry name" value="Cytochrome P450"/>
    <property type="match status" value="1"/>
</dbReference>
<gene>
    <name evidence="2" type="ORF">Fcan01_08805</name>
</gene>
<dbReference type="Proteomes" id="UP000198287">
    <property type="component" value="Unassembled WGS sequence"/>
</dbReference>
<evidence type="ECO:0000313" key="3">
    <source>
        <dbReference type="Proteomes" id="UP000198287"/>
    </source>
</evidence>
<protein>
    <submittedName>
        <fullName evidence="2">Cytochrome P450 2K4</fullName>
    </submittedName>
</protein>
<reference evidence="2 3" key="1">
    <citation type="submission" date="2015-12" db="EMBL/GenBank/DDBJ databases">
        <title>The genome of Folsomia candida.</title>
        <authorList>
            <person name="Faddeeva A."/>
            <person name="Derks M.F."/>
            <person name="Anvar Y."/>
            <person name="Smit S."/>
            <person name="Van Straalen N."/>
            <person name="Roelofs D."/>
        </authorList>
    </citation>
    <scope>NUCLEOTIDE SEQUENCE [LARGE SCALE GENOMIC DNA]</scope>
    <source>
        <strain evidence="2 3">VU population</strain>
        <tissue evidence="2">Whole body</tissue>
    </source>
</reference>
<dbReference type="GO" id="GO:0004497">
    <property type="term" value="F:monooxygenase activity"/>
    <property type="evidence" value="ECO:0007669"/>
    <property type="project" value="UniProtKB-KW"/>
</dbReference>
<comment type="caution">
    <text evidence="2">The sequence shown here is derived from an EMBL/GenBank/DDBJ whole genome shotgun (WGS) entry which is preliminary data.</text>
</comment>
<dbReference type="GO" id="GO:0016705">
    <property type="term" value="F:oxidoreductase activity, acting on paired donors, with incorporation or reduction of molecular oxygen"/>
    <property type="evidence" value="ECO:0007669"/>
    <property type="project" value="InterPro"/>
</dbReference>
<sequence>MKNLNSLGFGKKSTESLILSDIEELVTSLSKGVGKSLDFKDKFYIPATNHLWFILTGEEIRDKPYFRDALASLHKSLWQPIGSAIWFLPWVTNLLPGKTGLTQLKKRPSKFAK</sequence>